<dbReference type="KEGG" id="pgr:PGTG_22322"/>
<evidence type="ECO:0000313" key="2">
    <source>
        <dbReference type="EMBL" id="EHS64534.1"/>
    </source>
</evidence>
<accession>H6QU71</accession>
<dbReference type="OrthoDB" id="2288618at2759"/>
<reference evidence="3" key="1">
    <citation type="journal article" date="2011" name="Proc. Natl. Acad. Sci. U.S.A.">
        <title>Obligate biotrophy features unraveled by the genomic analysis of rust fungi.</title>
        <authorList>
            <person name="Duplessis S."/>
            <person name="Cuomo C.A."/>
            <person name="Lin Y.-C."/>
            <person name="Aerts A."/>
            <person name="Tisserant E."/>
            <person name="Veneault-Fourrey C."/>
            <person name="Joly D.L."/>
            <person name="Hacquard S."/>
            <person name="Amselem J."/>
            <person name="Cantarel B.L."/>
            <person name="Chiu R."/>
            <person name="Coutinho P.M."/>
            <person name="Feau N."/>
            <person name="Field M."/>
            <person name="Frey P."/>
            <person name="Gelhaye E."/>
            <person name="Goldberg J."/>
            <person name="Grabherr M.G."/>
            <person name="Kodira C.D."/>
            <person name="Kohler A."/>
            <person name="Kuees U."/>
            <person name="Lindquist E.A."/>
            <person name="Lucas S.M."/>
            <person name="Mago R."/>
            <person name="Mauceli E."/>
            <person name="Morin E."/>
            <person name="Murat C."/>
            <person name="Pangilinan J.L."/>
            <person name="Park R."/>
            <person name="Pearson M."/>
            <person name="Quesneville H."/>
            <person name="Rouhier N."/>
            <person name="Sakthikumar S."/>
            <person name="Salamov A.A."/>
            <person name="Schmutz J."/>
            <person name="Selles B."/>
            <person name="Shapiro H."/>
            <person name="Tanguay P."/>
            <person name="Tuskan G.A."/>
            <person name="Henrissat B."/>
            <person name="Van de Peer Y."/>
            <person name="Rouze P."/>
            <person name="Ellis J.G."/>
            <person name="Dodds P.N."/>
            <person name="Schein J.E."/>
            <person name="Zhong S."/>
            <person name="Hamelin R.C."/>
            <person name="Grigoriev I.V."/>
            <person name="Szabo L.J."/>
            <person name="Martin F."/>
        </authorList>
    </citation>
    <scope>NUCLEOTIDE SEQUENCE [LARGE SCALE GENOMIC DNA]</scope>
    <source>
        <strain evidence="3">CRL 75-36-700-3 / race SCCL</strain>
    </source>
</reference>
<keyword evidence="3" id="KW-1185">Reference proteome</keyword>
<dbReference type="EMBL" id="DS178331">
    <property type="protein sequence ID" value="EHS64534.1"/>
    <property type="molecule type" value="Genomic_DNA"/>
</dbReference>
<feature type="region of interest" description="Disordered" evidence="1">
    <location>
        <begin position="309"/>
        <end position="330"/>
    </location>
</feature>
<dbReference type="PANTHER" id="PTHR31912">
    <property type="entry name" value="IP13529P"/>
    <property type="match status" value="1"/>
</dbReference>
<organism evidence="2 3">
    <name type="scientific">Puccinia graminis f. sp. tritici (strain CRL 75-36-700-3 / race SCCL)</name>
    <name type="common">Black stem rust fungus</name>
    <dbReference type="NCBI Taxonomy" id="418459"/>
    <lineage>
        <taxon>Eukaryota</taxon>
        <taxon>Fungi</taxon>
        <taxon>Dikarya</taxon>
        <taxon>Basidiomycota</taxon>
        <taxon>Pucciniomycotina</taxon>
        <taxon>Pucciniomycetes</taxon>
        <taxon>Pucciniales</taxon>
        <taxon>Pucciniaceae</taxon>
        <taxon>Puccinia</taxon>
    </lineage>
</organism>
<feature type="compositionally biased region" description="Basic and acidic residues" evidence="1">
    <location>
        <begin position="316"/>
        <end position="330"/>
    </location>
</feature>
<evidence type="ECO:0000313" key="3">
    <source>
        <dbReference type="Proteomes" id="UP000008783"/>
    </source>
</evidence>
<gene>
    <name evidence="2" type="ORF">PGTG_22322</name>
</gene>
<proteinExistence type="predicted"/>
<dbReference type="Proteomes" id="UP000008783">
    <property type="component" value="Unassembled WGS sequence"/>
</dbReference>
<dbReference type="VEuPathDB" id="FungiDB:PGTG_22322"/>
<name>H6QU71_PUCGT</name>
<dbReference type="AlphaFoldDB" id="H6QU71"/>
<protein>
    <submittedName>
        <fullName evidence="2">Uncharacterized protein</fullName>
    </submittedName>
</protein>
<dbReference type="InParanoid" id="H6QU71"/>
<dbReference type="STRING" id="418459.H6QU71"/>
<evidence type="ECO:0000256" key="1">
    <source>
        <dbReference type="SAM" id="MobiDB-lite"/>
    </source>
</evidence>
<dbReference type="RefSeq" id="XP_003888939.1">
    <property type="nucleotide sequence ID" value="XM_003888890.1"/>
</dbReference>
<dbReference type="GeneID" id="13541143"/>
<dbReference type="PANTHER" id="PTHR31912:SF34">
    <property type="entry name" value="NOTOCHORD-RELATED PROTEIN"/>
    <property type="match status" value="1"/>
</dbReference>
<dbReference type="HOGENOM" id="CLU_004591_5_0_1"/>
<sequence>MVYIENKHYYIFEPTHLKSGEVVIPTFFFKANRLLYAKCCMPQYKATESGKGLKIVIPDDIKFSDRLLTTVDIQEFDEMYSELYLDNHSSLADKCGGKMFEDQNGQELEIALPNPWRKKAQGKIIQHVPITLYSDDTSGNSSKQWNKHISFYFTLAGLHPHLTNQEYHCHFLGTSNGAGVLELVDLATDGHFAYDSLLKQDVLIMSVIMAFIAESPMHAEITSTSLPANANSPCRVCLLFVAKKVDKSLKGYVTDFMGLSDGLRQPRPRNWEETKTRLHQAWRDSKNKAKTSYDEETKKFGLKDNINVEYSCGEVPPEKQTRSEGGNQRD</sequence>